<dbReference type="EMBL" id="JAZHXJ010000013">
    <property type="protein sequence ID" value="KAL1882714.1"/>
    <property type="molecule type" value="Genomic_DNA"/>
</dbReference>
<dbReference type="Proteomes" id="UP001586593">
    <property type="component" value="Unassembled WGS sequence"/>
</dbReference>
<name>A0ABR3Y390_9PEZI</name>
<proteinExistence type="predicted"/>
<protein>
    <recommendedName>
        <fullName evidence="4">Beta-xylosidase</fullName>
    </recommendedName>
</protein>
<evidence type="ECO:0000313" key="3">
    <source>
        <dbReference type="Proteomes" id="UP001586593"/>
    </source>
</evidence>
<evidence type="ECO:0000313" key="2">
    <source>
        <dbReference type="EMBL" id="KAL1882714.1"/>
    </source>
</evidence>
<accession>A0ABR3Y390</accession>
<feature type="region of interest" description="Disordered" evidence="1">
    <location>
        <begin position="118"/>
        <end position="150"/>
    </location>
</feature>
<evidence type="ECO:0000256" key="1">
    <source>
        <dbReference type="SAM" id="MobiDB-lite"/>
    </source>
</evidence>
<comment type="caution">
    <text evidence="2">The sequence shown here is derived from an EMBL/GenBank/DDBJ whole genome shotgun (WGS) entry which is preliminary data.</text>
</comment>
<organism evidence="2 3">
    <name type="scientific">Phialemonium thermophilum</name>
    <dbReference type="NCBI Taxonomy" id="223376"/>
    <lineage>
        <taxon>Eukaryota</taxon>
        <taxon>Fungi</taxon>
        <taxon>Dikarya</taxon>
        <taxon>Ascomycota</taxon>
        <taxon>Pezizomycotina</taxon>
        <taxon>Sordariomycetes</taxon>
        <taxon>Sordariomycetidae</taxon>
        <taxon>Cephalothecales</taxon>
        <taxon>Cephalothecaceae</taxon>
        <taxon>Phialemonium</taxon>
    </lineage>
</organism>
<reference evidence="2 3" key="1">
    <citation type="journal article" date="2024" name="Commun. Biol.">
        <title>Comparative genomic analysis of thermophilic fungi reveals convergent evolutionary adaptations and gene losses.</title>
        <authorList>
            <person name="Steindorff A.S."/>
            <person name="Aguilar-Pontes M.V."/>
            <person name="Robinson A.J."/>
            <person name="Andreopoulos B."/>
            <person name="LaButti K."/>
            <person name="Kuo A."/>
            <person name="Mondo S."/>
            <person name="Riley R."/>
            <person name="Otillar R."/>
            <person name="Haridas S."/>
            <person name="Lipzen A."/>
            <person name="Grimwood J."/>
            <person name="Schmutz J."/>
            <person name="Clum A."/>
            <person name="Reid I.D."/>
            <person name="Moisan M.C."/>
            <person name="Butler G."/>
            <person name="Nguyen T.T.M."/>
            <person name="Dewar K."/>
            <person name="Conant G."/>
            <person name="Drula E."/>
            <person name="Henrissat B."/>
            <person name="Hansel C."/>
            <person name="Singer S."/>
            <person name="Hutchinson M.I."/>
            <person name="de Vries R.P."/>
            <person name="Natvig D.O."/>
            <person name="Powell A.J."/>
            <person name="Tsang A."/>
            <person name="Grigoriev I.V."/>
        </authorList>
    </citation>
    <scope>NUCLEOTIDE SEQUENCE [LARGE SCALE GENOMIC DNA]</scope>
    <source>
        <strain evidence="2 3">ATCC 24622</strain>
    </source>
</reference>
<gene>
    <name evidence="2" type="ORF">VTK73DRAFT_1234</name>
</gene>
<evidence type="ECO:0008006" key="4">
    <source>
        <dbReference type="Google" id="ProtNLM"/>
    </source>
</evidence>
<sequence>MRQRSPRSVAARRTAANPVLAKKLRQLALPLAPLVQVTTGRVHDQFPRTLLAFWLLTESELDTLAVFYHQRDPGPWSSYYPCPVPWRSDAPLEVKRRRFGRFIGLRGCESPDHVGDGTATVSRWASPSRPDCRRQCPPNGEGATPVASYPPMHTTVNAGISHRRRYVFEGNRATITGIDDGVRTGEDRSLQQFSSSGGLGRLETDERLITETARRAREAATEEELFRRKMR</sequence>
<keyword evidence="3" id="KW-1185">Reference proteome</keyword>